<keyword evidence="2 3" id="KW-0175">Coiled coil</keyword>
<protein>
    <submittedName>
        <fullName evidence="4">HlyD family secretion protein</fullName>
    </submittedName>
</protein>
<dbReference type="SUPFAM" id="SSF56954">
    <property type="entry name" value="Outer membrane efflux proteins (OEP)"/>
    <property type="match status" value="1"/>
</dbReference>
<evidence type="ECO:0000313" key="5">
    <source>
        <dbReference type="Proteomes" id="UP000297890"/>
    </source>
</evidence>
<dbReference type="PANTHER" id="PTHR32347">
    <property type="entry name" value="EFFLUX SYSTEM COMPONENT YKNX-RELATED"/>
    <property type="match status" value="1"/>
</dbReference>
<comment type="caution">
    <text evidence="4">The sequence shown here is derived from an EMBL/GenBank/DDBJ whole genome shotgun (WGS) entry which is preliminary data.</text>
</comment>
<evidence type="ECO:0000313" key="4">
    <source>
        <dbReference type="EMBL" id="TFZ83923.1"/>
    </source>
</evidence>
<name>A0A4Z0FBR5_9GAMM</name>
<dbReference type="SUPFAM" id="SSF111369">
    <property type="entry name" value="HlyD-like secretion proteins"/>
    <property type="match status" value="2"/>
</dbReference>
<dbReference type="EMBL" id="SRIO01000002">
    <property type="protein sequence ID" value="TFZ83923.1"/>
    <property type="molecule type" value="Genomic_DNA"/>
</dbReference>
<dbReference type="PANTHER" id="PTHR32347:SF23">
    <property type="entry name" value="BLL5650 PROTEIN"/>
    <property type="match status" value="1"/>
</dbReference>
<accession>A0A4Z0FBR5</accession>
<dbReference type="Proteomes" id="UP000297890">
    <property type="component" value="Unassembled WGS sequence"/>
</dbReference>
<dbReference type="Gene3D" id="2.40.30.170">
    <property type="match status" value="1"/>
</dbReference>
<proteinExistence type="predicted"/>
<dbReference type="PRINTS" id="PR01490">
    <property type="entry name" value="RTXTOXIND"/>
</dbReference>
<dbReference type="Gene3D" id="2.40.50.100">
    <property type="match status" value="1"/>
</dbReference>
<evidence type="ECO:0000256" key="1">
    <source>
        <dbReference type="ARBA" id="ARBA00004196"/>
    </source>
</evidence>
<sequence>MGLGAAALIALVVVYRLMSAPLPEGLLQVNGRIEGDTTTVAAKYPGKVREILAKEGDLVEQGQVLSQLEDEELQARIRQADAGITSLEARRNAANESLAVAKKELPLGIAAAKSQVTYMRATLDKARAAEAQLARDLQRIESLAEAGTVNKQRLEQAQLQYTAIRSDVRSAEAGVISAEKQLERAYLGKDQISAKETELGALDAELERVRAMRQEAMIALDNMTVRAPSKGIVTARLVEAGEVGAAGRPMYELVDPERLYLKVYVPGDEIGKVRRGLEAQVYVDAYPDRPFSATVDYIASRAEFTPKEVQTPDERVKQVYAVKLYFKENPDYLLTPGMPADAVIRWDESVAWEKPRW</sequence>
<dbReference type="InterPro" id="IPR050465">
    <property type="entry name" value="UPF0194_transport"/>
</dbReference>
<evidence type="ECO:0000256" key="3">
    <source>
        <dbReference type="SAM" id="Coils"/>
    </source>
</evidence>
<feature type="coiled-coil region" evidence="3">
    <location>
        <begin position="84"/>
        <end position="146"/>
    </location>
</feature>
<dbReference type="OrthoDB" id="9813967at2"/>
<dbReference type="AlphaFoldDB" id="A0A4Z0FBR5"/>
<dbReference type="GO" id="GO:0030313">
    <property type="term" value="C:cell envelope"/>
    <property type="evidence" value="ECO:0007669"/>
    <property type="project" value="UniProtKB-SubCell"/>
</dbReference>
<dbReference type="Gene3D" id="1.10.287.470">
    <property type="entry name" value="Helix hairpin bin"/>
    <property type="match status" value="2"/>
</dbReference>
<keyword evidence="5" id="KW-1185">Reference proteome</keyword>
<evidence type="ECO:0000256" key="2">
    <source>
        <dbReference type="ARBA" id="ARBA00023054"/>
    </source>
</evidence>
<organism evidence="4 5">
    <name type="scientific">Candidatus Macondimonas diazotrophica</name>
    <dbReference type="NCBI Taxonomy" id="2305248"/>
    <lineage>
        <taxon>Bacteria</taxon>
        <taxon>Pseudomonadati</taxon>
        <taxon>Pseudomonadota</taxon>
        <taxon>Gammaproteobacteria</taxon>
        <taxon>Chromatiales</taxon>
        <taxon>Ectothiorhodospiraceae</taxon>
        <taxon>Candidatus Macondimonas</taxon>
    </lineage>
</organism>
<reference evidence="4 5" key="1">
    <citation type="journal article" date="2019" name="ISME J.">
        <title>Candidatus Macondimonas diazotrophica, a novel gammaproteobacterial genus dominating crude-oil-contaminated coastal sediments.</title>
        <authorList>
            <person name="Karthikeyan S."/>
            <person name="Konstantinidis K."/>
        </authorList>
    </citation>
    <scope>NUCLEOTIDE SEQUENCE [LARGE SCALE GENOMIC DNA]</scope>
    <source>
        <strain evidence="4 5">KTK01</strain>
    </source>
</reference>
<gene>
    <name evidence="4" type="ORF">E4680_02350</name>
</gene>
<comment type="subcellular location">
    <subcellularLocation>
        <location evidence="1">Cell envelope</location>
    </subcellularLocation>
</comment>